<reference evidence="1" key="1">
    <citation type="journal article" date="2021" name="Proc. Natl. Acad. Sci. U.S.A.">
        <title>A Catalog of Tens of Thousands of Viruses from Human Metagenomes Reveals Hidden Associations with Chronic Diseases.</title>
        <authorList>
            <person name="Tisza M.J."/>
            <person name="Buck C.B."/>
        </authorList>
    </citation>
    <scope>NUCLEOTIDE SEQUENCE</scope>
    <source>
        <strain evidence="1">CtXbO14</strain>
    </source>
</reference>
<name>A0A8S5LKN9_9CAUD</name>
<evidence type="ECO:0000313" key="1">
    <source>
        <dbReference type="EMBL" id="DAD70498.1"/>
    </source>
</evidence>
<sequence length="31" mass="3809">MVNSTPSNYFPSTYLLPTFIPYSRQWFYCRE</sequence>
<proteinExistence type="predicted"/>
<dbReference type="EMBL" id="BK015866">
    <property type="protein sequence ID" value="DAD70498.1"/>
    <property type="molecule type" value="Genomic_DNA"/>
</dbReference>
<accession>A0A8S5LKN9</accession>
<protein>
    <submittedName>
        <fullName evidence="1">Uncharacterized protein</fullName>
    </submittedName>
</protein>
<organism evidence="1">
    <name type="scientific">Siphoviridae sp. ctXbO14</name>
    <dbReference type="NCBI Taxonomy" id="2827579"/>
    <lineage>
        <taxon>Viruses</taxon>
        <taxon>Duplodnaviria</taxon>
        <taxon>Heunggongvirae</taxon>
        <taxon>Uroviricota</taxon>
        <taxon>Caudoviricetes</taxon>
    </lineage>
</organism>